<feature type="domain" description="GS catalytic" evidence="4">
    <location>
        <begin position="168"/>
        <end position="584"/>
    </location>
</feature>
<dbReference type="InterPro" id="IPR022147">
    <property type="entry name" value="GSIII_N"/>
</dbReference>
<proteinExistence type="inferred from homology"/>
<dbReference type="Pfam" id="PF00120">
    <property type="entry name" value="Gln-synt_C"/>
    <property type="match status" value="1"/>
</dbReference>
<evidence type="ECO:0000256" key="1">
    <source>
        <dbReference type="PROSITE-ProRule" id="PRU01330"/>
    </source>
</evidence>
<sequence>MTDKPYECFGLKCFDEETMIKYLPRPVYTKWKQSIHKEEPMDRETADAIAHAMKTWALENGATHYSHWFIPMTGSSAEKHDAFLEPDSKGDPIFRFSGKNLIKGETDGSSFPNGGLRQTFEARGYTYWDVSSPVFLRGHVLFIPSVFISFHGDSLDEKAPLLKSMDAMSQASKRVLHALGDTDVQSVRQMVGLEQEYFLIKKEDYFSRDDLLFTGRTLFGARPPKDQELVGHYYGSIPSHVVHYMEDVNEELWKLGIYSKVEHNEVAPCQFEIAVVYSDANVAVDRNMLVMETLKRVALKHDMVALLHEKPFSYVNGSGKHNNFSLVTDTGINLFDPGAVPHENIRFLVFVCALLRAVERHSALLRFAASTSGNDQRLGASEAPPAIISMFMGSELEEILNQLEHSDVISKASDKVYYSPLGSLKELPKDSSDRNRTSPFAFTGSKFEFRMPGSSICGAFVNTTLNAIMAESLEQFADELEQNPDNPLLVCQSIIKRHKHIIFNGDGYHDSWVEEARRRNLPNLNRYIDSTAALLYPKTLDLFCTLKILSSRELEARSEISYERHIETLNTEVRTFVSMIRRGLLPAVVDEITRTSQTQVNTSSKYLQGHVNKCVQLADDLSDALDACEKTLAQCLGIDSCKDRAITMDKNLRPHLIHLRDLCDEVELLLPEKSYPYPTYTEILFKV</sequence>
<dbReference type="Gene3D" id="3.30.590.10">
    <property type="entry name" value="Glutamine synthetase/guanido kinase, catalytic domain"/>
    <property type="match status" value="1"/>
</dbReference>
<feature type="domain" description="GS beta-grasp" evidence="3">
    <location>
        <begin position="63"/>
        <end position="152"/>
    </location>
</feature>
<dbReference type="Gene3D" id="1.20.120.1560">
    <property type="match status" value="1"/>
</dbReference>
<dbReference type="SMART" id="SM01230">
    <property type="entry name" value="Gln-synt_C"/>
    <property type="match status" value="1"/>
</dbReference>
<accession>A0A0X8GYH5</accession>
<dbReference type="InterPro" id="IPR008146">
    <property type="entry name" value="Gln_synth_cat_dom"/>
</dbReference>
<dbReference type="KEGG" id="erl:AOC36_01765"/>
<dbReference type="InterPro" id="IPR027303">
    <property type="entry name" value="Gln_synth_gly_rich_site"/>
</dbReference>
<dbReference type="OrthoDB" id="9807095at2"/>
<dbReference type="EMBL" id="CP013213">
    <property type="protein sequence ID" value="AMC92757.1"/>
    <property type="molecule type" value="Genomic_DNA"/>
</dbReference>
<evidence type="ECO:0000313" key="5">
    <source>
        <dbReference type="EMBL" id="AMC92757.1"/>
    </source>
</evidence>
<protein>
    <submittedName>
        <fullName evidence="5">Glutamine synthetase</fullName>
    </submittedName>
</protein>
<dbReference type="AlphaFoldDB" id="A0A0X8GYH5"/>
<dbReference type="PROSITE" id="PS51987">
    <property type="entry name" value="GS_CATALYTIC"/>
    <property type="match status" value="1"/>
</dbReference>
<dbReference type="PROSITE" id="PS51986">
    <property type="entry name" value="GS_BETA_GRASP"/>
    <property type="match status" value="1"/>
</dbReference>
<dbReference type="InterPro" id="IPR014746">
    <property type="entry name" value="Gln_synth/guanido_kin_cat_dom"/>
</dbReference>
<evidence type="ECO:0000256" key="2">
    <source>
        <dbReference type="RuleBase" id="RU000384"/>
    </source>
</evidence>
<dbReference type="InterPro" id="IPR052725">
    <property type="entry name" value="GS_Type-3"/>
</dbReference>
<evidence type="ECO:0000259" key="3">
    <source>
        <dbReference type="PROSITE" id="PS51986"/>
    </source>
</evidence>
<dbReference type="GO" id="GO:0004356">
    <property type="term" value="F:glutamine synthetase activity"/>
    <property type="evidence" value="ECO:0007669"/>
    <property type="project" value="InterPro"/>
</dbReference>
<dbReference type="PROSITE" id="PS00181">
    <property type="entry name" value="GLNA_ATP"/>
    <property type="match status" value="1"/>
</dbReference>
<gene>
    <name evidence="5" type="ORF">AOC36_01765</name>
</gene>
<keyword evidence="6" id="KW-1185">Reference proteome</keyword>
<dbReference type="InterPro" id="IPR008147">
    <property type="entry name" value="Gln_synt_N"/>
</dbReference>
<name>A0A0X8GYH5_9FIRM</name>
<evidence type="ECO:0000313" key="6">
    <source>
        <dbReference type="Proteomes" id="UP000063781"/>
    </source>
</evidence>
<organism evidence="5 6">
    <name type="scientific">Erysipelothrix larvae</name>
    <dbReference type="NCBI Taxonomy" id="1514105"/>
    <lineage>
        <taxon>Bacteria</taxon>
        <taxon>Bacillati</taxon>
        <taxon>Bacillota</taxon>
        <taxon>Erysipelotrichia</taxon>
        <taxon>Erysipelotrichales</taxon>
        <taxon>Erysipelotrichaceae</taxon>
        <taxon>Erysipelothrix</taxon>
    </lineage>
</organism>
<dbReference type="SUPFAM" id="SSF55931">
    <property type="entry name" value="Glutamine synthetase/guanido kinase"/>
    <property type="match status" value="1"/>
</dbReference>
<dbReference type="STRING" id="1514105.AOC36_01765"/>
<dbReference type="Proteomes" id="UP000063781">
    <property type="component" value="Chromosome"/>
</dbReference>
<dbReference type="RefSeq" id="WP_067630580.1">
    <property type="nucleotide sequence ID" value="NZ_CP013213.1"/>
</dbReference>
<reference evidence="5 6" key="1">
    <citation type="submission" date="2015-10" db="EMBL/GenBank/DDBJ databases">
        <title>Erysipelothrix larvae sp. LV19 isolated from the larval gut of the rhinoceros beetle, Trypoxylus dichotomus.</title>
        <authorList>
            <person name="Lim S."/>
            <person name="Kim B.-C."/>
        </authorList>
    </citation>
    <scope>NUCLEOTIDE SEQUENCE [LARGE SCALE GENOMIC DNA]</scope>
    <source>
        <strain evidence="5 6">LV19</strain>
    </source>
</reference>
<dbReference type="Pfam" id="PF12437">
    <property type="entry name" value="GSIII_N"/>
    <property type="match status" value="1"/>
</dbReference>
<dbReference type="PANTHER" id="PTHR42974">
    <property type="entry name" value="GLUTAMINE SYNTHETASE"/>
    <property type="match status" value="1"/>
</dbReference>
<comment type="similarity">
    <text evidence="1 2">Belongs to the glutamine synthetase family.</text>
</comment>
<dbReference type="InterPro" id="IPR040577">
    <property type="entry name" value="Gln-synt_C"/>
</dbReference>
<evidence type="ECO:0000259" key="4">
    <source>
        <dbReference type="PROSITE" id="PS51987"/>
    </source>
</evidence>
<dbReference type="Pfam" id="PF18318">
    <property type="entry name" value="Gln-synt_C-ter"/>
    <property type="match status" value="1"/>
</dbReference>
<dbReference type="PANTHER" id="PTHR42974:SF1">
    <property type="entry name" value="TYPE-3 GLUTAMINE SYNTHETASE"/>
    <property type="match status" value="1"/>
</dbReference>
<dbReference type="GO" id="GO:0006542">
    <property type="term" value="P:glutamine biosynthetic process"/>
    <property type="evidence" value="ECO:0007669"/>
    <property type="project" value="InterPro"/>
</dbReference>